<protein>
    <recommendedName>
        <fullName evidence="5">GATA-type domain-containing protein</fullName>
    </recommendedName>
</protein>
<dbReference type="CDD" id="cd00202">
    <property type="entry name" value="ZnF_GATA"/>
    <property type="match status" value="1"/>
</dbReference>
<evidence type="ECO:0000256" key="1">
    <source>
        <dbReference type="ARBA" id="ARBA00022723"/>
    </source>
</evidence>
<dbReference type="InterPro" id="IPR013088">
    <property type="entry name" value="Znf_NHR/GATA"/>
</dbReference>
<evidence type="ECO:0000313" key="6">
    <source>
        <dbReference type="EMBL" id="CEP17283.1"/>
    </source>
</evidence>
<dbReference type="Gene3D" id="3.30.50.10">
    <property type="entry name" value="Erythroid Transcription Factor GATA-1, subunit A"/>
    <property type="match status" value="1"/>
</dbReference>
<feature type="domain" description="GATA-type" evidence="5">
    <location>
        <begin position="290"/>
        <end position="325"/>
    </location>
</feature>
<evidence type="ECO:0000256" key="3">
    <source>
        <dbReference type="ARBA" id="ARBA00022833"/>
    </source>
</evidence>
<dbReference type="PROSITE" id="PS50114">
    <property type="entry name" value="GATA_ZN_FINGER_2"/>
    <property type="match status" value="1"/>
</dbReference>
<keyword evidence="1" id="KW-0479">Metal-binding</keyword>
<reference evidence="6 7" key="1">
    <citation type="submission" date="2014-09" db="EMBL/GenBank/DDBJ databases">
        <authorList>
            <person name="Ellenberger Sabrina"/>
        </authorList>
    </citation>
    <scope>NUCLEOTIDE SEQUENCE [LARGE SCALE GENOMIC DNA]</scope>
    <source>
        <strain evidence="6 7">CBS 412.66</strain>
    </source>
</reference>
<keyword evidence="3" id="KW-0862">Zinc</keyword>
<name>A0A0B7NPJ5_9FUNG</name>
<evidence type="ECO:0000256" key="4">
    <source>
        <dbReference type="PROSITE-ProRule" id="PRU00094"/>
    </source>
</evidence>
<dbReference type="SUPFAM" id="SSF57716">
    <property type="entry name" value="Glucocorticoid receptor-like (DNA-binding domain)"/>
    <property type="match status" value="1"/>
</dbReference>
<dbReference type="InterPro" id="IPR000679">
    <property type="entry name" value="Znf_GATA"/>
</dbReference>
<keyword evidence="2 4" id="KW-0863">Zinc-finger</keyword>
<dbReference type="Proteomes" id="UP000054107">
    <property type="component" value="Unassembled WGS sequence"/>
</dbReference>
<organism evidence="6 7">
    <name type="scientific">Parasitella parasitica</name>
    <dbReference type="NCBI Taxonomy" id="35722"/>
    <lineage>
        <taxon>Eukaryota</taxon>
        <taxon>Fungi</taxon>
        <taxon>Fungi incertae sedis</taxon>
        <taxon>Mucoromycota</taxon>
        <taxon>Mucoromycotina</taxon>
        <taxon>Mucoromycetes</taxon>
        <taxon>Mucorales</taxon>
        <taxon>Mucorineae</taxon>
        <taxon>Mucoraceae</taxon>
        <taxon>Parasitella</taxon>
    </lineage>
</organism>
<keyword evidence="7" id="KW-1185">Reference proteome</keyword>
<dbReference type="OrthoDB" id="2162994at2759"/>
<dbReference type="GO" id="GO:0043565">
    <property type="term" value="F:sequence-specific DNA binding"/>
    <property type="evidence" value="ECO:0007669"/>
    <property type="project" value="InterPro"/>
</dbReference>
<proteinExistence type="predicted"/>
<evidence type="ECO:0000256" key="2">
    <source>
        <dbReference type="ARBA" id="ARBA00022771"/>
    </source>
</evidence>
<dbReference type="Pfam" id="PF00320">
    <property type="entry name" value="GATA"/>
    <property type="match status" value="1"/>
</dbReference>
<sequence length="368" mass="41863">MARRDLVKYTNSKFLGGSVTRCRLKDYTAHDFSIQSNQYRVMDIIMYVATADSVLVFLHYPAILTKESSSKSYLNLCGDNAYNSDNISSNNTFCALTLKEGLIEQEKLLSPLLSASSSLSSVGSVQNEYTDSSPHQSLYILDSRTKSVLLSWPDHYPNELGGVDYYNNNLISSLDDRPMLPGISCSRCVHHSRNDYRGQKIDSLIIEYGSVTFLIACLERKQPAIPPLPKRPYSLPSSPIKYNQLNEYPFRLESEPLNQANICQEQHKKYQLHVSSIPLKNTVSQQYSHNNSQHRCQSCGTESSPEWRRGPTGHKTLCNACGLRYSRSVARQEKIANYRQKQHHLSFFQNQIMPQPPSSFYSNEFGFQ</sequence>
<dbReference type="PANTHER" id="PTHR45658">
    <property type="entry name" value="GATA TRANSCRIPTION FACTOR"/>
    <property type="match status" value="1"/>
</dbReference>
<accession>A0A0B7NPJ5</accession>
<dbReference type="EMBL" id="LN733663">
    <property type="protein sequence ID" value="CEP17283.1"/>
    <property type="molecule type" value="Genomic_DNA"/>
</dbReference>
<dbReference type="STRING" id="35722.A0A0B7NPJ5"/>
<evidence type="ECO:0000259" key="5">
    <source>
        <dbReference type="PROSITE" id="PS50114"/>
    </source>
</evidence>
<dbReference type="GO" id="GO:0008270">
    <property type="term" value="F:zinc ion binding"/>
    <property type="evidence" value="ECO:0007669"/>
    <property type="project" value="UniProtKB-KW"/>
</dbReference>
<gene>
    <name evidence="6" type="primary">PARPA_11579.1 scaffold 44482</name>
</gene>
<dbReference type="InterPro" id="IPR051140">
    <property type="entry name" value="GATA_TF"/>
</dbReference>
<dbReference type="SMART" id="SM00401">
    <property type="entry name" value="ZnF_GATA"/>
    <property type="match status" value="1"/>
</dbReference>
<dbReference type="PROSITE" id="PS00344">
    <property type="entry name" value="GATA_ZN_FINGER_1"/>
    <property type="match status" value="1"/>
</dbReference>
<dbReference type="GO" id="GO:0006355">
    <property type="term" value="P:regulation of DNA-templated transcription"/>
    <property type="evidence" value="ECO:0007669"/>
    <property type="project" value="InterPro"/>
</dbReference>
<evidence type="ECO:0000313" key="7">
    <source>
        <dbReference type="Proteomes" id="UP000054107"/>
    </source>
</evidence>
<dbReference type="AlphaFoldDB" id="A0A0B7NPJ5"/>